<protein>
    <submittedName>
        <fullName evidence="4">BTBD6-like protein</fullName>
    </submittedName>
</protein>
<dbReference type="Pfam" id="PF08005">
    <property type="entry name" value="PHR"/>
    <property type="match status" value="1"/>
</dbReference>
<name>A0ABY7E403_MYAAR</name>
<gene>
    <name evidence="4" type="ORF">MAR_020107</name>
</gene>
<feature type="domain" description="PHR" evidence="3">
    <location>
        <begin position="266"/>
        <end position="407"/>
    </location>
</feature>
<dbReference type="PANTHER" id="PTHR45774">
    <property type="entry name" value="BTB/POZ DOMAIN-CONTAINING"/>
    <property type="match status" value="1"/>
</dbReference>
<proteinExistence type="predicted"/>
<dbReference type="Gene3D" id="2.60.120.820">
    <property type="entry name" value="PHR domain"/>
    <property type="match status" value="1"/>
</dbReference>
<accession>A0ABY7E403</accession>
<feature type="domain" description="BACK" evidence="2">
    <location>
        <begin position="131"/>
        <end position="191"/>
    </location>
</feature>
<evidence type="ECO:0000259" key="3">
    <source>
        <dbReference type="Pfam" id="PF08005"/>
    </source>
</evidence>
<organism evidence="4 5">
    <name type="scientific">Mya arenaria</name>
    <name type="common">Soft-shell clam</name>
    <dbReference type="NCBI Taxonomy" id="6604"/>
    <lineage>
        <taxon>Eukaryota</taxon>
        <taxon>Metazoa</taxon>
        <taxon>Spiralia</taxon>
        <taxon>Lophotrochozoa</taxon>
        <taxon>Mollusca</taxon>
        <taxon>Bivalvia</taxon>
        <taxon>Autobranchia</taxon>
        <taxon>Heteroconchia</taxon>
        <taxon>Euheterodonta</taxon>
        <taxon>Imparidentia</taxon>
        <taxon>Neoheterodontei</taxon>
        <taxon>Myida</taxon>
        <taxon>Myoidea</taxon>
        <taxon>Myidae</taxon>
        <taxon>Mya</taxon>
    </lineage>
</organism>
<dbReference type="InterPro" id="IPR038648">
    <property type="entry name" value="PHR_sf"/>
</dbReference>
<dbReference type="Gene3D" id="1.25.40.420">
    <property type="match status" value="1"/>
</dbReference>
<dbReference type="Proteomes" id="UP001164746">
    <property type="component" value="Chromosome 5"/>
</dbReference>
<sequence length="408" mass="45953">MSRNNSFYTPRSKPEVQNSFRKPTGRPPTNKSNKTTKSVGFRLDHDWQSEKTQGQCLNEMLQHEVLADVEFVVGGGKKTEVIKAHKVHIHGPSGSDDKDGDGIAACGPEIPAWRPNEALQPEAGGRGRHRYRKTCLNYIYENANAVLTSPEFEKICDRCLATVLAADELRADESVVYKAAVTWATKACKKQRLPVNGDNLNRVLGNNKFLIRFPVLDIDFFSKNVANQGLLSKDETIAVFQYLHSRTSPNVANFITRRRAMTRAYRFDITSGAWNVGNYYCDAIQFQCSNQVVLDGVVVYSCYVGEASYDVSVRVLSEKLELIIKHDVTIETMSQVETYDVLFHNGLTLKPMTWYTIALYMDGPQTKRGVCGKSMVYCEKVQFFFKTSIVAQNCTTEREGQIPGIIFH</sequence>
<evidence type="ECO:0000259" key="2">
    <source>
        <dbReference type="Pfam" id="PF07707"/>
    </source>
</evidence>
<evidence type="ECO:0000256" key="1">
    <source>
        <dbReference type="SAM" id="MobiDB-lite"/>
    </source>
</evidence>
<dbReference type="PANTHER" id="PTHR45774:SF3">
    <property type="entry name" value="BTB (POZ) DOMAIN-CONTAINING 2B-RELATED"/>
    <property type="match status" value="1"/>
</dbReference>
<dbReference type="Pfam" id="PF07707">
    <property type="entry name" value="BACK"/>
    <property type="match status" value="1"/>
</dbReference>
<dbReference type="InterPro" id="IPR011705">
    <property type="entry name" value="BACK"/>
</dbReference>
<feature type="region of interest" description="Disordered" evidence="1">
    <location>
        <begin position="1"/>
        <end position="38"/>
    </location>
</feature>
<evidence type="ECO:0000313" key="5">
    <source>
        <dbReference type="Proteomes" id="UP001164746"/>
    </source>
</evidence>
<reference evidence="4" key="1">
    <citation type="submission" date="2022-11" db="EMBL/GenBank/DDBJ databases">
        <title>Centuries of genome instability and evolution in soft-shell clam transmissible cancer (bioRxiv).</title>
        <authorList>
            <person name="Hart S.F.M."/>
            <person name="Yonemitsu M.A."/>
            <person name="Giersch R.M."/>
            <person name="Beal B.F."/>
            <person name="Arriagada G."/>
            <person name="Davis B.W."/>
            <person name="Ostrander E.A."/>
            <person name="Goff S.P."/>
            <person name="Metzger M.J."/>
        </authorList>
    </citation>
    <scope>NUCLEOTIDE SEQUENCE</scope>
    <source>
        <strain evidence="4">MELC-2E11</strain>
        <tissue evidence="4">Siphon/mantle</tissue>
    </source>
</reference>
<dbReference type="EMBL" id="CP111016">
    <property type="protein sequence ID" value="WAR04738.1"/>
    <property type="molecule type" value="Genomic_DNA"/>
</dbReference>
<evidence type="ECO:0000313" key="4">
    <source>
        <dbReference type="EMBL" id="WAR04738.1"/>
    </source>
</evidence>
<keyword evidence="5" id="KW-1185">Reference proteome</keyword>
<dbReference type="InterPro" id="IPR012983">
    <property type="entry name" value="PHR"/>
</dbReference>